<reference evidence="2 3" key="1">
    <citation type="submission" date="2018-04" db="EMBL/GenBank/DDBJ databases">
        <authorList>
            <person name="Li J."/>
        </authorList>
    </citation>
    <scope>NUCLEOTIDE SEQUENCE [LARGE SCALE GENOMIC DNA]</scope>
    <source>
        <strain evidence="3">30A</strain>
    </source>
</reference>
<dbReference type="GO" id="GO:0003677">
    <property type="term" value="F:DNA binding"/>
    <property type="evidence" value="ECO:0007669"/>
    <property type="project" value="InterPro"/>
</dbReference>
<dbReference type="InterPro" id="IPR016032">
    <property type="entry name" value="Sig_transdc_resp-reg_C-effctor"/>
</dbReference>
<dbReference type="InterPro" id="IPR036388">
    <property type="entry name" value="WH-like_DNA-bd_sf"/>
</dbReference>
<sequence>MEPEDQIVRYTEHGGASIAWSAVGRGPPLVIGGWWSSHLELDWRNAGFRRFVGSLARHRTVIRYDRPGTGLSDRDAPPARSLDEELTTLEELVAEATPGAAPIALFGASSGGGVASLFAARHPERVERLVLYGAYARGVDLAPPEARAAMLAIIDRHWGLGSRVLAELFLPDATAEERAEFVEFQRRSASREVALASLRAVYDFDATEHLGEVLAPALVLHRRDDRAIPFALGKDLAGRIRNARFVALDGVDHFPWRGDSRGVVRETLAFLGVPAEAAEAAEAGSASGAVSAVSAVSGPTRLTDREREVLRLVAAGRTDAEIAAHLVLSPHTVHRHIANIRTKLGVPSRAAAAALALRNGLI</sequence>
<dbReference type="Proteomes" id="UP000244729">
    <property type="component" value="Chromosome"/>
</dbReference>
<dbReference type="PANTHER" id="PTHR43433:SF5">
    <property type="entry name" value="AB HYDROLASE-1 DOMAIN-CONTAINING PROTEIN"/>
    <property type="match status" value="1"/>
</dbReference>
<dbReference type="GO" id="GO:0006355">
    <property type="term" value="P:regulation of DNA-templated transcription"/>
    <property type="evidence" value="ECO:0007669"/>
    <property type="project" value="InterPro"/>
</dbReference>
<dbReference type="Pfam" id="PF12697">
    <property type="entry name" value="Abhydrolase_6"/>
    <property type="match status" value="1"/>
</dbReference>
<dbReference type="OrthoDB" id="27092at2"/>
<dbReference type="SUPFAM" id="SSF53474">
    <property type="entry name" value="alpha/beta-Hydrolases"/>
    <property type="match status" value="1"/>
</dbReference>
<dbReference type="EMBL" id="CP028913">
    <property type="protein sequence ID" value="AWB94625.1"/>
    <property type="molecule type" value="Genomic_DNA"/>
</dbReference>
<feature type="domain" description="HTH luxR-type" evidence="1">
    <location>
        <begin position="295"/>
        <end position="360"/>
    </location>
</feature>
<evidence type="ECO:0000259" key="1">
    <source>
        <dbReference type="PROSITE" id="PS50043"/>
    </source>
</evidence>
<protein>
    <submittedName>
        <fullName evidence="2">Helix-turn-helix transcriptional regulator</fullName>
    </submittedName>
</protein>
<evidence type="ECO:0000313" key="3">
    <source>
        <dbReference type="Proteomes" id="UP000244729"/>
    </source>
</evidence>
<dbReference type="PROSITE" id="PS50043">
    <property type="entry name" value="HTH_LUXR_2"/>
    <property type="match status" value="1"/>
</dbReference>
<dbReference type="GO" id="GO:0003824">
    <property type="term" value="F:catalytic activity"/>
    <property type="evidence" value="ECO:0007669"/>
    <property type="project" value="UniProtKB-ARBA"/>
</dbReference>
<proteinExistence type="predicted"/>
<gene>
    <name evidence="2" type="ORF">DCE93_02240</name>
</gene>
<dbReference type="KEGG" id="agm:DCE93_02240"/>
<organism evidence="2 3">
    <name type="scientific">Agromyces badenianii</name>
    <dbReference type="NCBI Taxonomy" id="2080742"/>
    <lineage>
        <taxon>Bacteria</taxon>
        <taxon>Bacillati</taxon>
        <taxon>Actinomycetota</taxon>
        <taxon>Actinomycetes</taxon>
        <taxon>Micrococcales</taxon>
        <taxon>Microbacteriaceae</taxon>
        <taxon>Agromyces</taxon>
    </lineage>
</organism>
<dbReference type="InterPro" id="IPR050471">
    <property type="entry name" value="AB_hydrolase"/>
</dbReference>
<dbReference type="InterPro" id="IPR000792">
    <property type="entry name" value="Tscrpt_reg_LuxR_C"/>
</dbReference>
<dbReference type="SUPFAM" id="SSF46894">
    <property type="entry name" value="C-terminal effector domain of the bipartite response regulators"/>
    <property type="match status" value="1"/>
</dbReference>
<evidence type="ECO:0000313" key="2">
    <source>
        <dbReference type="EMBL" id="AWB94625.1"/>
    </source>
</evidence>
<dbReference type="InterPro" id="IPR029058">
    <property type="entry name" value="AB_hydrolase_fold"/>
</dbReference>
<dbReference type="PRINTS" id="PR00038">
    <property type="entry name" value="HTHLUXR"/>
</dbReference>
<dbReference type="AlphaFoldDB" id="A0A2S0WTG3"/>
<dbReference type="PRINTS" id="PR00111">
    <property type="entry name" value="ABHYDROLASE"/>
</dbReference>
<dbReference type="SMART" id="SM00421">
    <property type="entry name" value="HTH_LUXR"/>
    <property type="match status" value="1"/>
</dbReference>
<name>A0A2S0WTG3_9MICO</name>
<dbReference type="Gene3D" id="3.40.50.1820">
    <property type="entry name" value="alpha/beta hydrolase"/>
    <property type="match status" value="1"/>
</dbReference>
<dbReference type="PANTHER" id="PTHR43433">
    <property type="entry name" value="HYDROLASE, ALPHA/BETA FOLD FAMILY PROTEIN"/>
    <property type="match status" value="1"/>
</dbReference>
<keyword evidence="3" id="KW-1185">Reference proteome</keyword>
<dbReference type="RefSeq" id="WP_108594449.1">
    <property type="nucleotide sequence ID" value="NZ_CP028913.1"/>
</dbReference>
<accession>A0A2S0WTG3</accession>
<dbReference type="Pfam" id="PF00196">
    <property type="entry name" value="GerE"/>
    <property type="match status" value="1"/>
</dbReference>
<dbReference type="InterPro" id="IPR000073">
    <property type="entry name" value="AB_hydrolase_1"/>
</dbReference>
<dbReference type="Gene3D" id="1.10.10.10">
    <property type="entry name" value="Winged helix-like DNA-binding domain superfamily/Winged helix DNA-binding domain"/>
    <property type="match status" value="1"/>
</dbReference>
<dbReference type="CDD" id="cd06170">
    <property type="entry name" value="LuxR_C_like"/>
    <property type="match status" value="1"/>
</dbReference>